<dbReference type="InterPro" id="IPR013342">
    <property type="entry name" value="Mandelate_racemase_C"/>
</dbReference>
<dbReference type="SMART" id="SM00922">
    <property type="entry name" value="MR_MLE"/>
    <property type="match status" value="1"/>
</dbReference>
<dbReference type="InterPro" id="IPR036849">
    <property type="entry name" value="Enolase-like_C_sf"/>
</dbReference>
<dbReference type="SFLD" id="SFLDS00001">
    <property type="entry name" value="Enolase"/>
    <property type="match status" value="1"/>
</dbReference>
<dbReference type="RefSeq" id="WP_212659473.1">
    <property type="nucleotide sequence ID" value="NZ_JAGXTP010000002.1"/>
</dbReference>
<evidence type="ECO:0000313" key="6">
    <source>
        <dbReference type="EMBL" id="MBS3849844.1"/>
    </source>
</evidence>
<dbReference type="AlphaFoldDB" id="A0A942EEM7"/>
<protein>
    <submittedName>
        <fullName evidence="6">Mandelate racemase/muconate lactonizing enzyme family protein</fullName>
    </submittedName>
</protein>
<reference evidence="6" key="1">
    <citation type="submission" date="2021-04" db="EMBL/GenBank/DDBJ databases">
        <title>Devosia litorisediminis sp. nov., isolated from a sand dune.</title>
        <authorList>
            <person name="Park S."/>
            <person name="Yoon J.-H."/>
        </authorList>
    </citation>
    <scope>NUCLEOTIDE SEQUENCE</scope>
    <source>
        <strain evidence="6">BSSL-BM10</strain>
    </source>
</reference>
<feature type="domain" description="Mandelate racemase/muconate lactonizing enzyme C-terminal" evidence="5">
    <location>
        <begin position="144"/>
        <end position="243"/>
    </location>
</feature>
<dbReference type="GO" id="GO:0000287">
    <property type="term" value="F:magnesium ion binding"/>
    <property type="evidence" value="ECO:0007669"/>
    <property type="project" value="TreeGrafter"/>
</dbReference>
<dbReference type="Proteomes" id="UP000678281">
    <property type="component" value="Unassembled WGS sequence"/>
</dbReference>
<dbReference type="GO" id="GO:0016836">
    <property type="term" value="F:hydro-lyase activity"/>
    <property type="evidence" value="ECO:0007669"/>
    <property type="project" value="TreeGrafter"/>
</dbReference>
<keyword evidence="2" id="KW-0479">Metal-binding</keyword>
<evidence type="ECO:0000259" key="5">
    <source>
        <dbReference type="SMART" id="SM00922"/>
    </source>
</evidence>
<keyword evidence="7" id="KW-1185">Reference proteome</keyword>
<evidence type="ECO:0000256" key="3">
    <source>
        <dbReference type="ARBA" id="ARBA00022842"/>
    </source>
</evidence>
<dbReference type="Gene3D" id="3.20.20.120">
    <property type="entry name" value="Enolase-like C-terminal domain"/>
    <property type="match status" value="1"/>
</dbReference>
<comment type="caution">
    <text evidence="6">The sequence shown here is derived from an EMBL/GenBank/DDBJ whole genome shotgun (WGS) entry which is preliminary data.</text>
</comment>
<dbReference type="Gene3D" id="3.30.390.10">
    <property type="entry name" value="Enolase-like, N-terminal domain"/>
    <property type="match status" value="1"/>
</dbReference>
<evidence type="ECO:0000313" key="7">
    <source>
        <dbReference type="Proteomes" id="UP000678281"/>
    </source>
</evidence>
<dbReference type="EMBL" id="JAGXTP010000002">
    <property type="protein sequence ID" value="MBS3849844.1"/>
    <property type="molecule type" value="Genomic_DNA"/>
</dbReference>
<evidence type="ECO:0000256" key="1">
    <source>
        <dbReference type="ARBA" id="ARBA00001946"/>
    </source>
</evidence>
<dbReference type="InterPro" id="IPR029065">
    <property type="entry name" value="Enolase_C-like"/>
</dbReference>
<sequence>MRITEFRITRFQFARDRVIGDSQVRADDANVAALELIADSGEVGLGFIQTLFHPLPDESEIERVFLSEAWPDLEGQPPVALCNRVGRPRGGKQRSFSLPFHEALQVALWDLAAKQVNLPLHKMLGGQRERVKAYASGLDFHLDDDAFADFFAHADELGYTAFKIKVGHADFERDLHRMQLLANVVRPGAQFMVDANEAWGAKEALVKLEAFRAAGYDLLWVEDPILRHDIDGLRLLRESAPWTQINSGEYLDVSGKRALMAAGGTDILNVHGQVTDVMRVGWLAADLGVPVSLGNTFLEVGIHAACALPEVEWLEYSFQNFDHLVDQPIEIRDGWAYAPDRPGHGLVLSETARTQWRRPKLLSRAELGEAPHNPRVRSAPKLAASRG</sequence>
<name>A0A942EEM7_9HYPH</name>
<dbReference type="Pfam" id="PF13378">
    <property type="entry name" value="MR_MLE_C"/>
    <property type="match status" value="1"/>
</dbReference>
<dbReference type="GO" id="GO:0016052">
    <property type="term" value="P:carbohydrate catabolic process"/>
    <property type="evidence" value="ECO:0007669"/>
    <property type="project" value="TreeGrafter"/>
</dbReference>
<dbReference type="InterPro" id="IPR029017">
    <property type="entry name" value="Enolase-like_N"/>
</dbReference>
<accession>A0A942EEM7</accession>
<dbReference type="InterPro" id="IPR046945">
    <property type="entry name" value="RHMD-like"/>
</dbReference>
<dbReference type="PANTHER" id="PTHR13794:SF58">
    <property type="entry name" value="MITOCHONDRIAL ENOLASE SUPERFAMILY MEMBER 1"/>
    <property type="match status" value="1"/>
</dbReference>
<dbReference type="SUPFAM" id="SSF54826">
    <property type="entry name" value="Enolase N-terminal domain-like"/>
    <property type="match status" value="1"/>
</dbReference>
<evidence type="ECO:0000256" key="2">
    <source>
        <dbReference type="ARBA" id="ARBA00022723"/>
    </source>
</evidence>
<keyword evidence="3" id="KW-0460">Magnesium</keyword>
<proteinExistence type="predicted"/>
<dbReference type="PANTHER" id="PTHR13794">
    <property type="entry name" value="ENOLASE SUPERFAMILY, MANDELATE RACEMASE"/>
    <property type="match status" value="1"/>
</dbReference>
<gene>
    <name evidence="6" type="ORF">KD146_14170</name>
</gene>
<organism evidence="6 7">
    <name type="scientific">Devosia litorisediminis</name>
    <dbReference type="NCBI Taxonomy" id="2829817"/>
    <lineage>
        <taxon>Bacteria</taxon>
        <taxon>Pseudomonadati</taxon>
        <taxon>Pseudomonadota</taxon>
        <taxon>Alphaproteobacteria</taxon>
        <taxon>Hyphomicrobiales</taxon>
        <taxon>Devosiaceae</taxon>
        <taxon>Devosia</taxon>
    </lineage>
</organism>
<evidence type="ECO:0000256" key="4">
    <source>
        <dbReference type="SAM" id="MobiDB-lite"/>
    </source>
</evidence>
<dbReference type="SUPFAM" id="SSF51604">
    <property type="entry name" value="Enolase C-terminal domain-like"/>
    <property type="match status" value="1"/>
</dbReference>
<feature type="region of interest" description="Disordered" evidence="4">
    <location>
        <begin position="367"/>
        <end position="387"/>
    </location>
</feature>
<comment type="cofactor">
    <cofactor evidence="1">
        <name>Mg(2+)</name>
        <dbReference type="ChEBI" id="CHEBI:18420"/>
    </cofactor>
</comment>